<keyword evidence="4 6" id="KW-1133">Transmembrane helix</keyword>
<dbReference type="InterPro" id="IPR036259">
    <property type="entry name" value="MFS_trans_sf"/>
</dbReference>
<evidence type="ECO:0000313" key="8">
    <source>
        <dbReference type="EMBL" id="KAB1638538.1"/>
    </source>
</evidence>
<dbReference type="PANTHER" id="PTHR43124:SF3">
    <property type="entry name" value="CHLORAMPHENICOL EFFLUX PUMP RV0191"/>
    <property type="match status" value="1"/>
</dbReference>
<evidence type="ECO:0000256" key="5">
    <source>
        <dbReference type="ARBA" id="ARBA00023136"/>
    </source>
</evidence>
<comment type="caution">
    <text evidence="8">The sequence shown here is derived from an EMBL/GenBank/DDBJ whole genome shotgun (WGS) entry which is preliminary data.</text>
</comment>
<feature type="transmembrane region" description="Helical" evidence="6">
    <location>
        <begin position="44"/>
        <end position="63"/>
    </location>
</feature>
<comment type="subcellular location">
    <subcellularLocation>
        <location evidence="1">Cell membrane</location>
        <topology evidence="1">Multi-pass membrane protein</topology>
    </subcellularLocation>
</comment>
<dbReference type="CDD" id="cd06174">
    <property type="entry name" value="MFS"/>
    <property type="match status" value="1"/>
</dbReference>
<dbReference type="SUPFAM" id="SSF103473">
    <property type="entry name" value="MFS general substrate transporter"/>
    <property type="match status" value="1"/>
</dbReference>
<dbReference type="AlphaFoldDB" id="A0A7J5B3R9"/>
<evidence type="ECO:0000256" key="1">
    <source>
        <dbReference type="ARBA" id="ARBA00004651"/>
    </source>
</evidence>
<name>A0A7J5B3R9_9MICO</name>
<evidence type="ECO:0000256" key="3">
    <source>
        <dbReference type="ARBA" id="ARBA00022692"/>
    </source>
</evidence>
<feature type="transmembrane region" description="Helical" evidence="6">
    <location>
        <begin position="384"/>
        <end position="403"/>
    </location>
</feature>
<reference evidence="8 9" key="1">
    <citation type="submission" date="2019-09" db="EMBL/GenBank/DDBJ databases">
        <title>Phylogeny of genus Pseudoclavibacter and closely related genus.</title>
        <authorList>
            <person name="Li Y."/>
        </authorList>
    </citation>
    <scope>NUCLEOTIDE SEQUENCE [LARGE SCALE GENOMIC DNA]</scope>
    <source>
        <strain evidence="8 9">THG-MD12</strain>
    </source>
</reference>
<evidence type="ECO:0000256" key="2">
    <source>
        <dbReference type="ARBA" id="ARBA00022475"/>
    </source>
</evidence>
<protein>
    <submittedName>
        <fullName evidence="8">MFS transporter</fullName>
    </submittedName>
</protein>
<dbReference type="Proteomes" id="UP000490386">
    <property type="component" value="Unassembled WGS sequence"/>
</dbReference>
<dbReference type="InterPro" id="IPR020846">
    <property type="entry name" value="MFS_dom"/>
</dbReference>
<dbReference type="Gene3D" id="1.20.1250.20">
    <property type="entry name" value="MFS general substrate transporter like domains"/>
    <property type="match status" value="2"/>
</dbReference>
<feature type="transmembrane region" description="Helical" evidence="6">
    <location>
        <begin position="249"/>
        <end position="271"/>
    </location>
</feature>
<feature type="transmembrane region" description="Helical" evidence="6">
    <location>
        <begin position="340"/>
        <end position="364"/>
    </location>
</feature>
<dbReference type="RefSeq" id="WP_151423563.1">
    <property type="nucleotide sequence ID" value="NZ_WBJX01000002.1"/>
</dbReference>
<feature type="transmembrane region" description="Helical" evidence="6">
    <location>
        <begin position="162"/>
        <end position="183"/>
    </location>
</feature>
<dbReference type="GO" id="GO:0022857">
    <property type="term" value="F:transmembrane transporter activity"/>
    <property type="evidence" value="ECO:0007669"/>
    <property type="project" value="InterPro"/>
</dbReference>
<dbReference type="InterPro" id="IPR011701">
    <property type="entry name" value="MFS"/>
</dbReference>
<sequence length="438" mass="46179">MNPRLAPAMFAITATAYMVAVTQRSSLGVAGVLASERFDVGATALSTLAVAQLAVYAALQIPVGMLLDRFGPSRLILVGALLMSGGQLIVALAPELGVAVLGRMLVGAGDATTFVSGLRIIAAWFPPRRVPIFVQWYGNLGQLGQVLSAVPFGFLLRTTSWTPAFLSVASLAVVTAVAVAVFLRDSPELRRAGEAISVRGVLGKVGQAAKRPGTRLGFWAHFTTQFPGTVFGLLWGYPLMTQGLGLDPAVASSLLPVIVLAGMVLGPFLGVLTGRYPLRRSNLVLICALLILVVWVAMLLWPGLPPLWLLIVLLVVMGIGGSGSAIGFDYARTFNPASSLGSASGIVNVGGFVASFTTMFLIGISLDALGIGVAGAVDWQQYKLAFWVIPGIMLLGLCGLLLSRRRTRGRMARDEGIIIDPIWVAIGRKWFGSGRRGL</sequence>
<dbReference type="PROSITE" id="PS50850">
    <property type="entry name" value="MFS"/>
    <property type="match status" value="1"/>
</dbReference>
<accession>A0A7J5B3R9</accession>
<dbReference type="PANTHER" id="PTHR43124">
    <property type="entry name" value="PURINE EFFLUX PUMP PBUE"/>
    <property type="match status" value="1"/>
</dbReference>
<gene>
    <name evidence="8" type="ORF">F8O03_09150</name>
</gene>
<feature type="transmembrane region" description="Helical" evidence="6">
    <location>
        <begin position="75"/>
        <end position="93"/>
    </location>
</feature>
<dbReference type="GO" id="GO:0005886">
    <property type="term" value="C:plasma membrane"/>
    <property type="evidence" value="ECO:0007669"/>
    <property type="project" value="UniProtKB-SubCell"/>
</dbReference>
<evidence type="ECO:0000259" key="7">
    <source>
        <dbReference type="PROSITE" id="PS50850"/>
    </source>
</evidence>
<feature type="transmembrane region" description="Helical" evidence="6">
    <location>
        <begin position="216"/>
        <end position="237"/>
    </location>
</feature>
<dbReference type="OrthoDB" id="4332123at2"/>
<feature type="domain" description="Major facilitator superfamily (MFS) profile" evidence="7">
    <location>
        <begin position="9"/>
        <end position="408"/>
    </location>
</feature>
<dbReference type="InterPro" id="IPR050189">
    <property type="entry name" value="MFS_Efflux_Transporters"/>
</dbReference>
<evidence type="ECO:0000313" key="9">
    <source>
        <dbReference type="Proteomes" id="UP000490386"/>
    </source>
</evidence>
<dbReference type="Pfam" id="PF07690">
    <property type="entry name" value="MFS_1"/>
    <property type="match status" value="2"/>
</dbReference>
<keyword evidence="2" id="KW-1003">Cell membrane</keyword>
<feature type="transmembrane region" description="Helical" evidence="6">
    <location>
        <begin position="283"/>
        <end position="301"/>
    </location>
</feature>
<evidence type="ECO:0000256" key="4">
    <source>
        <dbReference type="ARBA" id="ARBA00022989"/>
    </source>
</evidence>
<proteinExistence type="predicted"/>
<keyword evidence="5 6" id="KW-0472">Membrane</keyword>
<organism evidence="8 9">
    <name type="scientific">Pseudoclavibacter terrae</name>
    <dbReference type="NCBI Taxonomy" id="1530195"/>
    <lineage>
        <taxon>Bacteria</taxon>
        <taxon>Bacillati</taxon>
        <taxon>Actinomycetota</taxon>
        <taxon>Actinomycetes</taxon>
        <taxon>Micrococcales</taxon>
        <taxon>Microbacteriaceae</taxon>
        <taxon>Pseudoclavibacter</taxon>
    </lineage>
</organism>
<evidence type="ECO:0000256" key="6">
    <source>
        <dbReference type="SAM" id="Phobius"/>
    </source>
</evidence>
<keyword evidence="3 6" id="KW-0812">Transmembrane</keyword>
<feature type="transmembrane region" description="Helical" evidence="6">
    <location>
        <begin position="307"/>
        <end position="328"/>
    </location>
</feature>
<dbReference type="EMBL" id="WBJX01000002">
    <property type="protein sequence ID" value="KAB1638538.1"/>
    <property type="molecule type" value="Genomic_DNA"/>
</dbReference>
<keyword evidence="9" id="KW-1185">Reference proteome</keyword>